<accession>A0A9W6GKB5</accession>
<evidence type="ECO:0000259" key="6">
    <source>
        <dbReference type="Pfam" id="PF04357"/>
    </source>
</evidence>
<proteinExistence type="predicted"/>
<dbReference type="Proteomes" id="UP001144471">
    <property type="component" value="Unassembled WGS sequence"/>
</dbReference>
<protein>
    <recommendedName>
        <fullName evidence="6">Translocation and assembly module TamB C-terminal domain-containing protein</fullName>
    </recommendedName>
</protein>
<comment type="caution">
    <text evidence="7">The sequence shown here is derived from an EMBL/GenBank/DDBJ whole genome shotgun (WGS) entry which is preliminary data.</text>
</comment>
<keyword evidence="8" id="KW-1185">Reference proteome</keyword>
<keyword evidence="2 5" id="KW-0812">Transmembrane</keyword>
<evidence type="ECO:0000313" key="7">
    <source>
        <dbReference type="EMBL" id="GLI55747.1"/>
    </source>
</evidence>
<dbReference type="EMBL" id="BSDY01000005">
    <property type="protein sequence ID" value="GLI55747.1"/>
    <property type="molecule type" value="Genomic_DNA"/>
</dbReference>
<sequence length="1492" mass="167906">MKDLLRRYHKYIVTFGIALLFMIFGSLYMTVRYNLPQTVRVIILELVGADIESSSITFKKGGLIEVRDVTLKDGDELILEAPLVEISYRISRLLRGRIDEIRVTDPEVWITRDADNNINIVDAFLGNDDDEEKSSEDEDVPYVNEGSSVPIDRISMSGGYLHYRDTAYERPIEKDATNVAGYVAFDRKYGISLTFTGISQGIRGREDLSFSYNDREYPYDIGVVLKGVSINEDLMQYAYDDDELTYIDGLVDLDMTINPDAFGGRGSFSQVRANYKGLKTEVTDGEGEVNFAGEKIYVKGEYMLGDDPGTLFIEYKGDEGVDIDFYLEDILFEKLEAYEMLGELELPVGDMLLDRVHVNLAFDADYDLKVNIDFSAPEYTAGDFQIMDLSGLFYYEGGDNFYLKDVKFKGEYPNPYMPIDFLVGIDARLTEDEGELTYKISDIESETNIERVSGRADLDFVGKKFSVELDSKILSLTADLDLERELFSLKQSTKKDIEVEIGGKKVSNRSELNFVYDLKEKSFLLGKGEIDINYGERNLIGNISTLKDNIKFERFKYYDDTGSVSGSGEVNLKDLSYKLDFDAQNLDLAQFTEVQDLKAIGTMAGKFEGKREEFEGNINIKDISGEYFLKFNNLEGDIYVKNDGVFNSYFNGYLGRVEYEGVYLYDFQISASLEDDILRIRNFGNNISNIYGSYNFTSDLLDFKYHISEISDRELETLDLTLDISSIDGSITGSSADIRVDSNLEEVRLKLSQGAPLNISGNLVYEGGSVSLNRLKVNRNMVSGNYDLSSGLYSFKANLLEENIPSYYGDINLKYRVLGEVYLWGDRESTKSYLRTSVDKVYLRGQHLPNLYLEGSFTGGALKNIAKEGRIDLKQVALLDENRDELLAVEVKADLGERSISAKTKTTTLDISKLSYLTNNLPLEGLIDVEFKIEGDLENLEYYGDISSDQFKIGDIELNGLEVSLGGDLDGAKLDEFIVEYEGNSLKAEGEVDLKSLDYYLNVNSSEIDLKFLNVFLYPFGVEDIEGISTIDLNLKNNKNEGSFVVKGLKGKLPEYGINIESVDSDIKLDNEKIFIDEFRGGVNEGRLSLKGFLDIPDFKRMERELDPLSLLNYSLKLEMERLRYVYEDVIEVVVSSNATLENNKITGNFIINRGDVKGIPEVSEENVAEIKGIAAEAQGSAIAASTDLGEDFAIRTRGTKGIEVDINLLIEEGIFINLEKVAPLVEDLEAVIKGRGRLTVKDSRARFMGELNSESGAVTINNNLFEVDRAVLLFDEEDEYLPNVNPTVMLNARSVIANEEVYILATGKLDDLEIILSSSSGLSQADIASLLAFHNTMDSSSSNVVVKNILDSQISRQVFNPVSGEIQRILRISKFKISSDITAYEYQDGQYEESSLGLGASVEAENPIYKDKVFWNATARIADNKEGDSIDEYDFIVEHRFAPNFAWGVGVGKLPEGRINRREDESGNLNYHIDFKFRKRYNSITEIFRRK</sequence>
<name>A0A9W6GKB5_9FUSO</name>
<dbReference type="RefSeq" id="WP_281834417.1">
    <property type="nucleotide sequence ID" value="NZ_BSDY01000005.1"/>
</dbReference>
<dbReference type="PANTHER" id="PTHR30441">
    <property type="entry name" value="DUF748 DOMAIN-CONTAINING PROTEIN"/>
    <property type="match status" value="1"/>
</dbReference>
<dbReference type="GO" id="GO:0005886">
    <property type="term" value="C:plasma membrane"/>
    <property type="evidence" value="ECO:0007669"/>
    <property type="project" value="InterPro"/>
</dbReference>
<organism evidence="7 8">
    <name type="scientific">Propionigenium maris DSM 9537</name>
    <dbReference type="NCBI Taxonomy" id="1123000"/>
    <lineage>
        <taxon>Bacteria</taxon>
        <taxon>Fusobacteriati</taxon>
        <taxon>Fusobacteriota</taxon>
        <taxon>Fusobacteriia</taxon>
        <taxon>Fusobacteriales</taxon>
        <taxon>Fusobacteriaceae</taxon>
        <taxon>Propionigenium</taxon>
    </lineage>
</organism>
<comment type="subcellular location">
    <subcellularLocation>
        <location evidence="1">Membrane</location>
        <topology evidence="1">Single-pass membrane protein</topology>
    </subcellularLocation>
</comment>
<evidence type="ECO:0000256" key="1">
    <source>
        <dbReference type="ARBA" id="ARBA00004167"/>
    </source>
</evidence>
<evidence type="ECO:0000256" key="3">
    <source>
        <dbReference type="ARBA" id="ARBA00022989"/>
    </source>
</evidence>
<dbReference type="GO" id="GO:0090313">
    <property type="term" value="P:regulation of protein targeting to membrane"/>
    <property type="evidence" value="ECO:0007669"/>
    <property type="project" value="TreeGrafter"/>
</dbReference>
<evidence type="ECO:0000256" key="4">
    <source>
        <dbReference type="ARBA" id="ARBA00023136"/>
    </source>
</evidence>
<dbReference type="GO" id="GO:0009306">
    <property type="term" value="P:protein secretion"/>
    <property type="evidence" value="ECO:0007669"/>
    <property type="project" value="InterPro"/>
</dbReference>
<evidence type="ECO:0000256" key="2">
    <source>
        <dbReference type="ARBA" id="ARBA00022692"/>
    </source>
</evidence>
<keyword evidence="3 5" id="KW-1133">Transmembrane helix</keyword>
<gene>
    <name evidence="7" type="ORF">PM10SUCC1_12610</name>
</gene>
<feature type="transmembrane region" description="Helical" evidence="5">
    <location>
        <begin position="12"/>
        <end position="31"/>
    </location>
</feature>
<feature type="domain" description="Translocation and assembly module TamB C-terminal" evidence="6">
    <location>
        <begin position="1084"/>
        <end position="1476"/>
    </location>
</feature>
<dbReference type="InterPro" id="IPR052894">
    <property type="entry name" value="AsmA-related"/>
</dbReference>
<reference evidence="7" key="1">
    <citation type="submission" date="2022-12" db="EMBL/GenBank/DDBJ databases">
        <title>Reference genome sequencing for broad-spectrum identification of bacterial and archaeal isolates by mass spectrometry.</title>
        <authorList>
            <person name="Sekiguchi Y."/>
            <person name="Tourlousse D.M."/>
        </authorList>
    </citation>
    <scope>NUCLEOTIDE SEQUENCE</scope>
    <source>
        <strain evidence="7">10succ1</strain>
    </source>
</reference>
<keyword evidence="4 5" id="KW-0472">Membrane</keyword>
<dbReference type="InterPro" id="IPR007452">
    <property type="entry name" value="TamB_C"/>
</dbReference>
<evidence type="ECO:0000313" key="8">
    <source>
        <dbReference type="Proteomes" id="UP001144471"/>
    </source>
</evidence>
<dbReference type="Pfam" id="PF04357">
    <property type="entry name" value="TamB"/>
    <property type="match status" value="1"/>
</dbReference>
<evidence type="ECO:0000256" key="5">
    <source>
        <dbReference type="SAM" id="Phobius"/>
    </source>
</evidence>
<dbReference type="PANTHER" id="PTHR30441:SF8">
    <property type="entry name" value="DUF748 DOMAIN-CONTAINING PROTEIN"/>
    <property type="match status" value="1"/>
</dbReference>